<dbReference type="AlphaFoldDB" id="A0A2J6R197"/>
<dbReference type="Proteomes" id="UP000235786">
    <property type="component" value="Unassembled WGS sequence"/>
</dbReference>
<sequence>MFRRLESGLPKDPVFPTSLAGLGYFVNDKDEIRSIENPKAYFKFFLTRNDRHNCVQREAMNGAIRELVAQCLEDLGLEKVRLPLGTEESEPHVPIFVSSNIRDKKRVVILFYEHTQDLGIFAHRIIGGKGGIEQGSAISFVKYIQSKITAPGNVEAPGIILANMGQLRWWRKGKKAVTQTTWYALPQKSSVENPIRFDAIKNTVPGNRNTEEHVNYIFNHVVEKLVDPIAKLDVVGVSDGAIQVTVFLEKHENFKKWENRVAAFASVATWYHSHEIKNVDFADWFMDRGRVYILSSEPAGTFLADHKGAKYVPAYGCPVFSLGEPYYAESMLPKGYRTIIDWFQEVNLDPDYANPTFQRIDFEEEDEEEKPMEGGVELNRIEEVVDDETEVADETLKVEEPNAEEIKIEKAKVEVTKMDAGTGKENKKPGEEVS</sequence>
<protein>
    <recommendedName>
        <fullName evidence="1">Arb2 domain-containing protein</fullName>
    </recommendedName>
</protein>
<dbReference type="GO" id="GO:0031048">
    <property type="term" value="P:regulatory ncRNA-mediated heterochromatin formation"/>
    <property type="evidence" value="ECO:0007669"/>
    <property type="project" value="TreeGrafter"/>
</dbReference>
<evidence type="ECO:0000259" key="1">
    <source>
        <dbReference type="Pfam" id="PF22749"/>
    </source>
</evidence>
<dbReference type="GO" id="GO:0005634">
    <property type="term" value="C:nucleus"/>
    <property type="evidence" value="ECO:0007669"/>
    <property type="project" value="TreeGrafter"/>
</dbReference>
<feature type="domain" description="Arb2" evidence="1">
    <location>
        <begin position="15"/>
        <end position="298"/>
    </location>
</feature>
<proteinExistence type="predicted"/>
<dbReference type="GO" id="GO:0035197">
    <property type="term" value="F:siRNA binding"/>
    <property type="evidence" value="ECO:0007669"/>
    <property type="project" value="TreeGrafter"/>
</dbReference>
<dbReference type="InterPro" id="IPR048263">
    <property type="entry name" value="Arb2"/>
</dbReference>
<dbReference type="Pfam" id="PF22749">
    <property type="entry name" value="Arb2"/>
    <property type="match status" value="1"/>
</dbReference>
<dbReference type="PANTHER" id="PTHR21357">
    <property type="entry name" value="FAM172 FAMILY PROTEIN HOMOLOG CG10038"/>
    <property type="match status" value="1"/>
</dbReference>
<dbReference type="InterPro" id="IPR053858">
    <property type="entry name" value="Arb2_dom"/>
</dbReference>
<accession>A0A2J6R197</accession>
<dbReference type="EMBL" id="KZ613959">
    <property type="protein sequence ID" value="PMD32288.1"/>
    <property type="molecule type" value="Genomic_DNA"/>
</dbReference>
<name>A0A2J6R197_HYAVF</name>
<evidence type="ECO:0000313" key="3">
    <source>
        <dbReference type="Proteomes" id="UP000235786"/>
    </source>
</evidence>
<reference evidence="2 3" key="1">
    <citation type="submission" date="2016-04" db="EMBL/GenBank/DDBJ databases">
        <title>A degradative enzymes factory behind the ericoid mycorrhizal symbiosis.</title>
        <authorList>
            <consortium name="DOE Joint Genome Institute"/>
            <person name="Martino E."/>
            <person name="Morin E."/>
            <person name="Grelet G."/>
            <person name="Kuo A."/>
            <person name="Kohler A."/>
            <person name="Daghino S."/>
            <person name="Barry K."/>
            <person name="Choi C."/>
            <person name="Cichocki N."/>
            <person name="Clum A."/>
            <person name="Copeland A."/>
            <person name="Hainaut M."/>
            <person name="Haridas S."/>
            <person name="Labutti K."/>
            <person name="Lindquist E."/>
            <person name="Lipzen A."/>
            <person name="Khouja H.-R."/>
            <person name="Murat C."/>
            <person name="Ohm R."/>
            <person name="Olson A."/>
            <person name="Spatafora J."/>
            <person name="Veneault-Fourrey C."/>
            <person name="Henrissat B."/>
            <person name="Grigoriev I."/>
            <person name="Martin F."/>
            <person name="Perotto S."/>
        </authorList>
    </citation>
    <scope>NUCLEOTIDE SEQUENCE [LARGE SCALE GENOMIC DNA]</scope>
    <source>
        <strain evidence="2 3">F</strain>
    </source>
</reference>
<gene>
    <name evidence="2" type="ORF">L207DRAFT_640108</name>
</gene>
<dbReference type="PANTHER" id="PTHR21357:SF4">
    <property type="entry name" value="FAM172 FAMILY PROTEIN HOMOLOG CG10038"/>
    <property type="match status" value="1"/>
</dbReference>
<evidence type="ECO:0000313" key="2">
    <source>
        <dbReference type="EMBL" id="PMD32288.1"/>
    </source>
</evidence>
<organism evidence="2 3">
    <name type="scientific">Hyaloscypha variabilis (strain UAMH 11265 / GT02V1 / F)</name>
    <name type="common">Meliniomyces variabilis</name>
    <dbReference type="NCBI Taxonomy" id="1149755"/>
    <lineage>
        <taxon>Eukaryota</taxon>
        <taxon>Fungi</taxon>
        <taxon>Dikarya</taxon>
        <taxon>Ascomycota</taxon>
        <taxon>Pezizomycotina</taxon>
        <taxon>Leotiomycetes</taxon>
        <taxon>Helotiales</taxon>
        <taxon>Hyaloscyphaceae</taxon>
        <taxon>Hyaloscypha</taxon>
        <taxon>Hyaloscypha variabilis</taxon>
    </lineage>
</organism>
<dbReference type="OrthoDB" id="421951at2759"/>
<keyword evidence="3" id="KW-1185">Reference proteome</keyword>
<dbReference type="STRING" id="1149755.A0A2J6R197"/>